<sequence length="494" mass="53725">MTIFSRRGRVADGAEFLRTAIRGWRKNLSLSNQFLLAAGLVLCVSMTVLGTWVNHQITRSVLATSGSGGVAFMEAFIEPEIQGIRADGTLPPEAHLALDALLVEAPIGKSIVSVKLWKPDGAVIYSSMAKDVIGDHFVSTDVAKAASGKIVSEFEDMVSAESAYEQSLKMSLIEVYAPLYRTGTEEIIAVGEVYENGEALAAQLRVSRAQTWLVVCLTTLLMLSVLYGIVRRGSHTIAAQRAELQRQIAQVRRMASQNEELRILAEKTRLDANEANEELIGRIGLDIHDGPIQLLSLLMLRLGKLKSARPTEKDRAAIQELTATVIHELRTLSTGLVLPEIRDLSVEETIMLAAERHENLTGTKVAIELQRLPEALPLAMKICIYRIIQESLSNSFKHARGVGQKVRAAYSDDSIELTISDAGGGVAPEEIQKRQPTKLGLRGIQNRVQAFGGVAEVRSASVGTSVEVRLPLRSPMRRSEAVEAPGSPAQASLL</sequence>
<dbReference type="GO" id="GO:0004673">
    <property type="term" value="F:protein histidine kinase activity"/>
    <property type="evidence" value="ECO:0007669"/>
    <property type="project" value="UniProtKB-EC"/>
</dbReference>
<evidence type="ECO:0000256" key="3">
    <source>
        <dbReference type="ARBA" id="ARBA00022679"/>
    </source>
</evidence>
<dbReference type="Gene3D" id="3.30.565.10">
    <property type="entry name" value="Histidine kinase-like ATPase, C-terminal domain"/>
    <property type="match status" value="1"/>
</dbReference>
<feature type="domain" description="Histidine kinase" evidence="8">
    <location>
        <begin position="384"/>
        <end position="474"/>
    </location>
</feature>
<feature type="transmembrane region" description="Helical" evidence="7">
    <location>
        <begin position="34"/>
        <end position="53"/>
    </location>
</feature>
<dbReference type="eggNOG" id="COG4585">
    <property type="taxonomic scope" value="Bacteria"/>
</dbReference>
<protein>
    <recommendedName>
        <fullName evidence="2">histidine kinase</fullName>
        <ecNumber evidence="2">2.7.13.3</ecNumber>
    </recommendedName>
</protein>
<dbReference type="HOGENOM" id="CLU_591697_0_0_5"/>
<evidence type="ECO:0000259" key="8">
    <source>
        <dbReference type="PROSITE" id="PS50109"/>
    </source>
</evidence>
<dbReference type="AlphaFoldDB" id="Q11K80"/>
<reference evidence="9" key="1">
    <citation type="submission" date="2006-06" db="EMBL/GenBank/DDBJ databases">
        <title>Complete sequence of chromosome of Chelativorans sp. BNC1.</title>
        <authorList>
            <consortium name="US DOE Joint Genome Institute"/>
            <person name="Copeland A."/>
            <person name="Lucas S."/>
            <person name="Lapidus A."/>
            <person name="Barry K."/>
            <person name="Detter J.C."/>
            <person name="Glavina del Rio T."/>
            <person name="Hammon N."/>
            <person name="Israni S."/>
            <person name="Dalin E."/>
            <person name="Tice H."/>
            <person name="Pitluck S."/>
            <person name="Chertkov O."/>
            <person name="Brettin T."/>
            <person name="Bruce D."/>
            <person name="Han C."/>
            <person name="Tapia R."/>
            <person name="Gilna P."/>
            <person name="Schmutz J."/>
            <person name="Larimer F."/>
            <person name="Land M."/>
            <person name="Hauser L."/>
            <person name="Kyrpides N."/>
            <person name="Mikhailova N."/>
            <person name="Richardson P."/>
        </authorList>
    </citation>
    <scope>NUCLEOTIDE SEQUENCE</scope>
    <source>
        <strain evidence="9">BNC1</strain>
    </source>
</reference>
<dbReference type="OrthoDB" id="9778496at2"/>
<keyword evidence="6" id="KW-0175">Coiled coil</keyword>
<evidence type="ECO:0000256" key="1">
    <source>
        <dbReference type="ARBA" id="ARBA00000085"/>
    </source>
</evidence>
<dbReference type="Pfam" id="PF02518">
    <property type="entry name" value="HATPase_c"/>
    <property type="match status" value="1"/>
</dbReference>
<keyword evidence="7" id="KW-0812">Transmembrane</keyword>
<dbReference type="InterPro" id="IPR005467">
    <property type="entry name" value="His_kinase_dom"/>
</dbReference>
<dbReference type="InterPro" id="IPR050482">
    <property type="entry name" value="Sensor_HK_TwoCompSys"/>
</dbReference>
<dbReference type="STRING" id="266779.Meso_0795"/>
<dbReference type="PANTHER" id="PTHR24421:SF10">
    <property type="entry name" value="NITRATE_NITRITE SENSOR PROTEIN NARQ"/>
    <property type="match status" value="1"/>
</dbReference>
<dbReference type="CDD" id="cd16917">
    <property type="entry name" value="HATPase_UhpB-NarQ-NarX-like"/>
    <property type="match status" value="1"/>
</dbReference>
<evidence type="ECO:0000256" key="6">
    <source>
        <dbReference type="SAM" id="Coils"/>
    </source>
</evidence>
<dbReference type="PANTHER" id="PTHR24421">
    <property type="entry name" value="NITRATE/NITRITE SENSOR PROTEIN NARX-RELATED"/>
    <property type="match status" value="1"/>
</dbReference>
<dbReference type="InterPro" id="IPR003594">
    <property type="entry name" value="HATPase_dom"/>
</dbReference>
<evidence type="ECO:0000256" key="4">
    <source>
        <dbReference type="ARBA" id="ARBA00022777"/>
    </source>
</evidence>
<evidence type="ECO:0000256" key="7">
    <source>
        <dbReference type="SAM" id="Phobius"/>
    </source>
</evidence>
<keyword evidence="7" id="KW-0472">Membrane</keyword>
<name>Q11K80_CHESB</name>
<dbReference type="KEGG" id="mes:Meso_0795"/>
<dbReference type="GO" id="GO:0000160">
    <property type="term" value="P:phosphorelay signal transduction system"/>
    <property type="evidence" value="ECO:0007669"/>
    <property type="project" value="UniProtKB-KW"/>
</dbReference>
<keyword evidence="3 9" id="KW-0808">Transferase</keyword>
<organism evidence="9">
    <name type="scientific">Chelativorans sp. (strain BNC1)</name>
    <dbReference type="NCBI Taxonomy" id="266779"/>
    <lineage>
        <taxon>Bacteria</taxon>
        <taxon>Pseudomonadati</taxon>
        <taxon>Pseudomonadota</taxon>
        <taxon>Alphaproteobacteria</taxon>
        <taxon>Hyphomicrobiales</taxon>
        <taxon>Phyllobacteriaceae</taxon>
        <taxon>Chelativorans</taxon>
    </lineage>
</organism>
<feature type="coiled-coil region" evidence="6">
    <location>
        <begin position="241"/>
        <end position="278"/>
    </location>
</feature>
<evidence type="ECO:0000256" key="2">
    <source>
        <dbReference type="ARBA" id="ARBA00012438"/>
    </source>
</evidence>
<evidence type="ECO:0000256" key="5">
    <source>
        <dbReference type="ARBA" id="ARBA00023012"/>
    </source>
</evidence>
<dbReference type="InterPro" id="IPR036890">
    <property type="entry name" value="HATPase_C_sf"/>
</dbReference>
<comment type="catalytic activity">
    <reaction evidence="1">
        <text>ATP + protein L-histidine = ADP + protein N-phospho-L-histidine.</text>
        <dbReference type="EC" id="2.7.13.3"/>
    </reaction>
</comment>
<keyword evidence="7" id="KW-1133">Transmembrane helix</keyword>
<accession>Q11K80</accession>
<evidence type="ECO:0000313" key="9">
    <source>
        <dbReference type="EMBL" id="ABG62195.1"/>
    </source>
</evidence>
<keyword evidence="5" id="KW-0902">Two-component regulatory system</keyword>
<proteinExistence type="predicted"/>
<dbReference type="EC" id="2.7.13.3" evidence="2"/>
<dbReference type="EMBL" id="CP000390">
    <property type="protein sequence ID" value="ABG62195.1"/>
    <property type="molecule type" value="Genomic_DNA"/>
</dbReference>
<dbReference type="PROSITE" id="PS50109">
    <property type="entry name" value="HIS_KIN"/>
    <property type="match status" value="1"/>
</dbReference>
<keyword evidence="4 9" id="KW-0418">Kinase</keyword>
<gene>
    <name evidence="9" type="ordered locus">Meso_0795</name>
</gene>
<dbReference type="SUPFAM" id="SSF55874">
    <property type="entry name" value="ATPase domain of HSP90 chaperone/DNA topoisomerase II/histidine kinase"/>
    <property type="match status" value="1"/>
</dbReference>
<dbReference type="SMART" id="SM00387">
    <property type="entry name" value="HATPase_c"/>
    <property type="match status" value="1"/>
</dbReference>